<name>A0ABD0MAF6_CIRMR</name>
<comment type="caution">
    <text evidence="1">The sequence shown here is derived from an EMBL/GenBank/DDBJ whole genome shotgun (WGS) entry which is preliminary data.</text>
</comment>
<dbReference type="AlphaFoldDB" id="A0ABD0MAF6"/>
<gene>
    <name evidence="1" type="ORF">M9458_058180</name>
</gene>
<proteinExistence type="predicted"/>
<reference evidence="1 2" key="1">
    <citation type="submission" date="2024-05" db="EMBL/GenBank/DDBJ databases">
        <title>Genome sequencing and assembly of Indian major carp, Cirrhinus mrigala (Hamilton, 1822).</title>
        <authorList>
            <person name="Mohindra V."/>
            <person name="Chowdhury L.M."/>
            <person name="Lal K."/>
            <person name="Jena J.K."/>
        </authorList>
    </citation>
    <scope>NUCLEOTIDE SEQUENCE [LARGE SCALE GENOMIC DNA]</scope>
    <source>
        <strain evidence="1">CM1030</strain>
        <tissue evidence="1">Blood</tissue>
    </source>
</reference>
<dbReference type="EMBL" id="JAMKFB020000915">
    <property type="protein sequence ID" value="KAL0146549.1"/>
    <property type="molecule type" value="Genomic_DNA"/>
</dbReference>
<keyword evidence="2" id="KW-1185">Reference proteome</keyword>
<dbReference type="Proteomes" id="UP001529510">
    <property type="component" value="Unassembled WGS sequence"/>
</dbReference>
<sequence>MEWLRECGLDCVDEALCVFVDVVEGENSCTVIHIHSYCTADGLHRETSQHAVVYE</sequence>
<protein>
    <submittedName>
        <fullName evidence="1">Uncharacterized protein</fullName>
    </submittedName>
</protein>
<organism evidence="1 2">
    <name type="scientific">Cirrhinus mrigala</name>
    <name type="common">Mrigala</name>
    <dbReference type="NCBI Taxonomy" id="683832"/>
    <lineage>
        <taxon>Eukaryota</taxon>
        <taxon>Metazoa</taxon>
        <taxon>Chordata</taxon>
        <taxon>Craniata</taxon>
        <taxon>Vertebrata</taxon>
        <taxon>Euteleostomi</taxon>
        <taxon>Actinopterygii</taxon>
        <taxon>Neopterygii</taxon>
        <taxon>Teleostei</taxon>
        <taxon>Ostariophysi</taxon>
        <taxon>Cypriniformes</taxon>
        <taxon>Cyprinidae</taxon>
        <taxon>Labeoninae</taxon>
        <taxon>Labeonini</taxon>
        <taxon>Cirrhinus</taxon>
    </lineage>
</organism>
<evidence type="ECO:0000313" key="2">
    <source>
        <dbReference type="Proteomes" id="UP001529510"/>
    </source>
</evidence>
<evidence type="ECO:0000313" key="1">
    <source>
        <dbReference type="EMBL" id="KAL0146549.1"/>
    </source>
</evidence>
<accession>A0ABD0MAF6</accession>